<evidence type="ECO:0000256" key="1">
    <source>
        <dbReference type="ARBA" id="ARBA00010617"/>
    </source>
</evidence>
<keyword evidence="3 7" id="KW-0479">Metal-binding</keyword>
<sequence length="525" mass="60313">MFTETALQIYHQMAEKVLPILKRQPKSSYIGAALVFLLVAEIRRQLSVPKHLKKFPTIGVFTLMKSFMRNDSVIERHNRLVAPIVKQGHKFYAAKIPFDWSLSIVDPEIAKIMLMKSDAFPKSQGFTRKLGDSSLIVRFTGRDNVSISNGHVWKRQRKFMNPAFRRSTPIKTFGELTLKFFDCVDEQPQDFPAAIKLKNYTLDALGIAAFDFDFKSLSGDPEGWTEIYNVIMKGMFDPWVFLFGKMEFILQYIIPSKRECIKSVVKFNKMLVEMADKRRQEIQNGKKLNTPNSEKDLLTLMIEAEMEEGIMTTNEELRENIALFFLAGQDSTGNSLSFCLYHLAKNKHVQDKLRREIMSVMGDRDLDAIPTVEDFKDMPYLNMVIKENLRLSGPADRFLDRVVAEDIVLGGELIPKGTLITVDVASIHYNPEYWHDPEVFIPERFEPNGEFDQHAGVAWLPFSNGARQCIGMNFSLAEQRVFLTMLLRRYEVGISKDSIHYDSIVYEQSFTFAPSSLTLNFTKLN</sequence>
<reference evidence="9 10" key="1">
    <citation type="submission" date="2016-03" db="EMBL/GenBank/DDBJ databases">
        <title>Choanephora cucurbitarum.</title>
        <authorList>
            <person name="Min B."/>
            <person name="Park H."/>
            <person name="Park J.-H."/>
            <person name="Shin H.-D."/>
            <person name="Choi I.-G."/>
        </authorList>
    </citation>
    <scope>NUCLEOTIDE SEQUENCE [LARGE SCALE GENOMIC DNA]</scope>
    <source>
        <strain evidence="9 10">KUS-F28377</strain>
    </source>
</reference>
<dbReference type="InterPro" id="IPR002401">
    <property type="entry name" value="Cyt_P450_E_grp-I"/>
</dbReference>
<feature type="binding site" description="axial binding residue" evidence="7">
    <location>
        <position position="469"/>
    </location>
    <ligand>
        <name>heme</name>
        <dbReference type="ChEBI" id="CHEBI:30413"/>
    </ligand>
    <ligandPart>
        <name>Fe</name>
        <dbReference type="ChEBI" id="CHEBI:18248"/>
    </ligandPart>
</feature>
<dbReference type="InterPro" id="IPR036396">
    <property type="entry name" value="Cyt_P450_sf"/>
</dbReference>
<organism evidence="9 10">
    <name type="scientific">Choanephora cucurbitarum</name>
    <dbReference type="NCBI Taxonomy" id="101091"/>
    <lineage>
        <taxon>Eukaryota</taxon>
        <taxon>Fungi</taxon>
        <taxon>Fungi incertae sedis</taxon>
        <taxon>Mucoromycota</taxon>
        <taxon>Mucoromycotina</taxon>
        <taxon>Mucoromycetes</taxon>
        <taxon>Mucorales</taxon>
        <taxon>Mucorineae</taxon>
        <taxon>Choanephoraceae</taxon>
        <taxon>Choanephoroideae</taxon>
        <taxon>Choanephora</taxon>
    </lineage>
</organism>
<dbReference type="PANTHER" id="PTHR24291:SF50">
    <property type="entry name" value="BIFUNCTIONAL ALBAFLAVENONE MONOOXYGENASE_TERPENE SYNTHASE"/>
    <property type="match status" value="1"/>
</dbReference>
<dbReference type="PRINTS" id="PR00463">
    <property type="entry name" value="EP450I"/>
</dbReference>
<dbReference type="EMBL" id="LUGH01000486">
    <property type="protein sequence ID" value="OBZ84645.1"/>
    <property type="molecule type" value="Genomic_DNA"/>
</dbReference>
<dbReference type="OrthoDB" id="1470350at2759"/>
<dbReference type="PANTHER" id="PTHR24291">
    <property type="entry name" value="CYTOCHROME P450 FAMILY 4"/>
    <property type="match status" value="1"/>
</dbReference>
<accession>A0A1C7N669</accession>
<evidence type="ECO:0000256" key="4">
    <source>
        <dbReference type="ARBA" id="ARBA00023002"/>
    </source>
</evidence>
<comment type="cofactor">
    <cofactor evidence="7">
        <name>heme</name>
        <dbReference type="ChEBI" id="CHEBI:30413"/>
    </cofactor>
</comment>
<dbReference type="InParanoid" id="A0A1C7N669"/>
<comment type="caution">
    <text evidence="9">The sequence shown here is derived from an EMBL/GenBank/DDBJ whole genome shotgun (WGS) entry which is preliminary data.</text>
</comment>
<keyword evidence="5 7" id="KW-0408">Iron</keyword>
<evidence type="ECO:0000313" key="9">
    <source>
        <dbReference type="EMBL" id="OBZ84645.1"/>
    </source>
</evidence>
<keyword evidence="2 7" id="KW-0349">Heme</keyword>
<dbReference type="PRINTS" id="PR00385">
    <property type="entry name" value="P450"/>
</dbReference>
<dbReference type="PROSITE" id="PS00086">
    <property type="entry name" value="CYTOCHROME_P450"/>
    <property type="match status" value="1"/>
</dbReference>
<dbReference type="InterPro" id="IPR017972">
    <property type="entry name" value="Cyt_P450_CS"/>
</dbReference>
<dbReference type="SUPFAM" id="SSF48264">
    <property type="entry name" value="Cytochrome P450"/>
    <property type="match status" value="1"/>
</dbReference>
<dbReference type="Gene3D" id="1.10.630.10">
    <property type="entry name" value="Cytochrome P450"/>
    <property type="match status" value="1"/>
</dbReference>
<gene>
    <name evidence="9" type="primary">CYP4F2</name>
    <name evidence="9" type="ORF">A0J61_07308</name>
</gene>
<evidence type="ECO:0000313" key="10">
    <source>
        <dbReference type="Proteomes" id="UP000093000"/>
    </source>
</evidence>
<dbReference type="InterPro" id="IPR050196">
    <property type="entry name" value="Cytochrome_P450_Monoox"/>
</dbReference>
<dbReference type="GO" id="GO:0020037">
    <property type="term" value="F:heme binding"/>
    <property type="evidence" value="ECO:0007669"/>
    <property type="project" value="InterPro"/>
</dbReference>
<evidence type="ECO:0000256" key="3">
    <source>
        <dbReference type="ARBA" id="ARBA00022723"/>
    </source>
</evidence>
<dbReference type="AlphaFoldDB" id="A0A1C7N669"/>
<name>A0A1C7N669_9FUNG</name>
<evidence type="ECO:0000256" key="7">
    <source>
        <dbReference type="PIRSR" id="PIRSR602401-1"/>
    </source>
</evidence>
<keyword evidence="4 8" id="KW-0560">Oxidoreductase</keyword>
<dbReference type="Proteomes" id="UP000093000">
    <property type="component" value="Unassembled WGS sequence"/>
</dbReference>
<dbReference type="GO" id="GO:0004497">
    <property type="term" value="F:monooxygenase activity"/>
    <property type="evidence" value="ECO:0007669"/>
    <property type="project" value="UniProtKB-KW"/>
</dbReference>
<dbReference type="STRING" id="101091.A0A1C7N669"/>
<dbReference type="GO" id="GO:0016705">
    <property type="term" value="F:oxidoreductase activity, acting on paired donors, with incorporation or reduction of molecular oxygen"/>
    <property type="evidence" value="ECO:0007669"/>
    <property type="project" value="InterPro"/>
</dbReference>
<keyword evidence="6 8" id="KW-0503">Monooxygenase</keyword>
<evidence type="ECO:0000256" key="6">
    <source>
        <dbReference type="ARBA" id="ARBA00023033"/>
    </source>
</evidence>
<evidence type="ECO:0000256" key="8">
    <source>
        <dbReference type="RuleBase" id="RU000461"/>
    </source>
</evidence>
<dbReference type="InterPro" id="IPR001128">
    <property type="entry name" value="Cyt_P450"/>
</dbReference>
<evidence type="ECO:0000256" key="5">
    <source>
        <dbReference type="ARBA" id="ARBA00023004"/>
    </source>
</evidence>
<dbReference type="Pfam" id="PF00067">
    <property type="entry name" value="p450"/>
    <property type="match status" value="1"/>
</dbReference>
<proteinExistence type="inferred from homology"/>
<evidence type="ECO:0000256" key="2">
    <source>
        <dbReference type="ARBA" id="ARBA00022617"/>
    </source>
</evidence>
<keyword evidence="10" id="KW-1185">Reference proteome</keyword>
<dbReference type="GO" id="GO:0005506">
    <property type="term" value="F:iron ion binding"/>
    <property type="evidence" value="ECO:0007669"/>
    <property type="project" value="InterPro"/>
</dbReference>
<protein>
    <submittedName>
        <fullName evidence="9">Phylloquinone omega-hydroxylase CYP4F2</fullName>
    </submittedName>
</protein>
<comment type="similarity">
    <text evidence="1 8">Belongs to the cytochrome P450 family.</text>
</comment>